<evidence type="ECO:0000259" key="1">
    <source>
        <dbReference type="Pfam" id="PF00561"/>
    </source>
</evidence>
<dbReference type="AlphaFoldDB" id="A0A4R6T9V3"/>
<dbReference type="PANTHER" id="PTHR46438">
    <property type="entry name" value="ALPHA/BETA-HYDROLASES SUPERFAMILY PROTEIN"/>
    <property type="match status" value="1"/>
</dbReference>
<reference evidence="2 3" key="1">
    <citation type="submission" date="2019-03" db="EMBL/GenBank/DDBJ databases">
        <title>Genomic Encyclopedia of Type Strains, Phase III (KMG-III): the genomes of soil and plant-associated and newly described type strains.</title>
        <authorList>
            <person name="Whitman W."/>
        </authorList>
    </citation>
    <scope>NUCLEOTIDE SEQUENCE [LARGE SCALE GENOMIC DNA]</scope>
    <source>
        <strain evidence="2 3">CECT 8283</strain>
    </source>
</reference>
<comment type="caution">
    <text evidence="2">The sequence shown here is derived from an EMBL/GenBank/DDBJ whole genome shotgun (WGS) entry which is preliminary data.</text>
</comment>
<evidence type="ECO:0000313" key="3">
    <source>
        <dbReference type="Proteomes" id="UP000295390"/>
    </source>
</evidence>
<dbReference type="Pfam" id="PF00561">
    <property type="entry name" value="Abhydrolase_1"/>
    <property type="match status" value="1"/>
</dbReference>
<name>A0A4R6T9V3_9FLAO</name>
<dbReference type="Proteomes" id="UP000295390">
    <property type="component" value="Unassembled WGS sequence"/>
</dbReference>
<gene>
    <name evidence="2" type="ORF">DFQ07_2824</name>
</gene>
<organism evidence="2 3">
    <name type="scientific">Tenacibaculum caenipelagi</name>
    <dbReference type="NCBI Taxonomy" id="1325435"/>
    <lineage>
        <taxon>Bacteria</taxon>
        <taxon>Pseudomonadati</taxon>
        <taxon>Bacteroidota</taxon>
        <taxon>Flavobacteriia</taxon>
        <taxon>Flavobacteriales</taxon>
        <taxon>Flavobacteriaceae</taxon>
        <taxon>Tenacibaculum</taxon>
    </lineage>
</organism>
<dbReference type="InterPro" id="IPR029058">
    <property type="entry name" value="AB_hydrolase_fold"/>
</dbReference>
<dbReference type="InterPro" id="IPR000073">
    <property type="entry name" value="AB_hydrolase_1"/>
</dbReference>
<keyword evidence="3" id="KW-1185">Reference proteome</keyword>
<dbReference type="SUPFAM" id="SSF53474">
    <property type="entry name" value="alpha/beta-Hydrolases"/>
    <property type="match status" value="1"/>
</dbReference>
<accession>A0A4R6T9V3</accession>
<evidence type="ECO:0000313" key="2">
    <source>
        <dbReference type="EMBL" id="TDQ22806.1"/>
    </source>
</evidence>
<proteinExistence type="predicted"/>
<feature type="domain" description="AB hydrolase-1" evidence="1">
    <location>
        <begin position="29"/>
        <end position="245"/>
    </location>
</feature>
<dbReference type="Gene3D" id="3.40.50.1820">
    <property type="entry name" value="alpha/beta hydrolase"/>
    <property type="match status" value="1"/>
</dbReference>
<dbReference type="PRINTS" id="PR00111">
    <property type="entry name" value="ABHYDROLASE"/>
</dbReference>
<dbReference type="EMBL" id="SNYH01000006">
    <property type="protein sequence ID" value="TDQ22806.1"/>
    <property type="molecule type" value="Genomic_DNA"/>
</dbReference>
<sequence>MVKSNQKSMTEFLKKEGKFTYAEAGEGSPIIILHGLMGALSNFDSTFNHFSKKGYKVFIPELPLYTLPLLKTNVKNLAKFLHDFIEFKNLEGVTLLGNSLGGHIALYYTKHYSEDVKALVLTGSSGLYENSMGDSYPKRGDKEFVRKKAQDVFYDKEIATEELVDQVYDVINDRNTLIRTLAIAKSAIRHNMAKDLPNMKQPTCLIWGKQDSVTPPEVAEDFHKLLPNSDLFWIDKCGHAAMMETPNEFNEILESWLTSRNI</sequence>
<protein>
    <submittedName>
        <fullName evidence="2">Pimeloyl-ACP methyl ester carboxylesterase</fullName>
    </submittedName>
</protein>